<dbReference type="NCBIfam" id="NF009488">
    <property type="entry name" value="PRK12850.1"/>
    <property type="match status" value="1"/>
</dbReference>
<comment type="similarity">
    <text evidence="1 5">Belongs to the chaperonin (HSP60) family.</text>
</comment>
<dbReference type="PANTHER" id="PTHR45633">
    <property type="entry name" value="60 KDA HEAT SHOCK PROTEIN, MITOCHONDRIAL"/>
    <property type="match status" value="1"/>
</dbReference>
<keyword evidence="2" id="KW-0547">Nucleotide-binding</keyword>
<dbReference type="PROSITE" id="PS00296">
    <property type="entry name" value="CHAPERONINS_CPN60"/>
    <property type="match status" value="1"/>
</dbReference>
<evidence type="ECO:0000313" key="6">
    <source>
        <dbReference type="EMBL" id="KAK8834068.1"/>
    </source>
</evidence>
<dbReference type="NCBIfam" id="NF009487">
    <property type="entry name" value="PRK12849.1"/>
    <property type="match status" value="1"/>
</dbReference>
<evidence type="ECO:0000256" key="3">
    <source>
        <dbReference type="ARBA" id="ARBA00022840"/>
    </source>
</evidence>
<dbReference type="NCBIfam" id="NF000592">
    <property type="entry name" value="PRK00013.1"/>
    <property type="match status" value="1"/>
</dbReference>
<dbReference type="SUPFAM" id="SSF54849">
    <property type="entry name" value="GroEL-intermediate domain like"/>
    <property type="match status" value="1"/>
</dbReference>
<dbReference type="Gene3D" id="3.50.7.10">
    <property type="entry name" value="GroEL"/>
    <property type="match status" value="1"/>
</dbReference>
<dbReference type="InterPro" id="IPR027410">
    <property type="entry name" value="TCP-1-like_intermed_sf"/>
</dbReference>
<evidence type="ECO:0000313" key="8">
    <source>
        <dbReference type="Proteomes" id="UP001470230"/>
    </source>
</evidence>
<dbReference type="InterPro" id="IPR018370">
    <property type="entry name" value="Chaperonin_Cpn60_CS"/>
</dbReference>
<proteinExistence type="inferred from homology"/>
<organism evidence="7 8">
    <name type="scientific">Tritrichomonas musculus</name>
    <dbReference type="NCBI Taxonomy" id="1915356"/>
    <lineage>
        <taxon>Eukaryota</taxon>
        <taxon>Metamonada</taxon>
        <taxon>Parabasalia</taxon>
        <taxon>Tritrichomonadida</taxon>
        <taxon>Tritrichomonadidae</taxon>
        <taxon>Tritrichomonas</taxon>
    </lineage>
</organism>
<name>A0ABR2H9C0_9EUKA</name>
<dbReference type="InterPro" id="IPR027409">
    <property type="entry name" value="GroEL-like_apical_dom_sf"/>
</dbReference>
<dbReference type="NCBIfam" id="TIGR02348">
    <property type="entry name" value="GroEL"/>
    <property type="match status" value="1"/>
</dbReference>
<keyword evidence="8" id="KW-1185">Reference proteome</keyword>
<dbReference type="InterPro" id="IPR001844">
    <property type="entry name" value="Cpn60/GroEL"/>
</dbReference>
<dbReference type="CDD" id="cd03344">
    <property type="entry name" value="GroEL"/>
    <property type="match status" value="1"/>
</dbReference>
<gene>
    <name evidence="7" type="ORF">M9Y10_025660</name>
    <name evidence="6" type="ORF">M9Y10_036609</name>
</gene>
<keyword evidence="3" id="KW-0067">ATP-binding</keyword>
<dbReference type="Pfam" id="PF00118">
    <property type="entry name" value="Cpn60_TCP1"/>
    <property type="match status" value="1"/>
</dbReference>
<protein>
    <submittedName>
        <fullName evidence="7">Chaperonin</fullName>
    </submittedName>
</protein>
<evidence type="ECO:0000256" key="4">
    <source>
        <dbReference type="ARBA" id="ARBA00023186"/>
    </source>
</evidence>
<comment type="caution">
    <text evidence="7">The sequence shown here is derived from an EMBL/GenBank/DDBJ whole genome shotgun (WGS) entry which is preliminary data.</text>
</comment>
<accession>A0ABR2H9C0</accession>
<dbReference type="PRINTS" id="PR00298">
    <property type="entry name" value="CHAPERONIN60"/>
</dbReference>
<dbReference type="EMBL" id="JAPFFF010000037">
    <property type="protein sequence ID" value="KAK8842794.1"/>
    <property type="molecule type" value="Genomic_DNA"/>
</dbReference>
<dbReference type="SUPFAM" id="SSF48592">
    <property type="entry name" value="GroEL equatorial domain-like"/>
    <property type="match status" value="1"/>
</dbReference>
<dbReference type="Gene3D" id="3.30.260.10">
    <property type="entry name" value="TCP-1-like chaperonin intermediate domain"/>
    <property type="match status" value="1"/>
</dbReference>
<keyword evidence="4" id="KW-0143">Chaperone</keyword>
<dbReference type="InterPro" id="IPR027413">
    <property type="entry name" value="GROEL-like_equatorial_sf"/>
</dbReference>
<reference evidence="7 8" key="1">
    <citation type="submission" date="2024-04" db="EMBL/GenBank/DDBJ databases">
        <title>Tritrichomonas musculus Genome.</title>
        <authorList>
            <person name="Alves-Ferreira E."/>
            <person name="Grigg M."/>
            <person name="Lorenzi H."/>
            <person name="Galac M."/>
        </authorList>
    </citation>
    <scope>NUCLEOTIDE SEQUENCE [LARGE SCALE GENOMIC DNA]</scope>
    <source>
        <strain evidence="7 8">EAF2021</strain>
    </source>
</reference>
<dbReference type="EMBL" id="JAPFFF010000528">
    <property type="protein sequence ID" value="KAK8834068.1"/>
    <property type="molecule type" value="Genomic_DNA"/>
</dbReference>
<dbReference type="Gene3D" id="1.10.560.10">
    <property type="entry name" value="GroEL-like equatorial domain"/>
    <property type="match status" value="1"/>
</dbReference>
<dbReference type="NCBIfam" id="NF009489">
    <property type="entry name" value="PRK12851.1"/>
    <property type="match status" value="1"/>
</dbReference>
<sequence length="559" mass="59558">MLSAISQFKRGISRPKELKFGADISRLLLEGVDKLADAVVATLGPKGRNVMIEQSYGAPKVTKDGVTVAKSIEFDNKWHNMGAQLVISVAQKTNDAAGDGTTTATLLTRELYREAIKALSAGMDQNELRRGISIAVQSILEELKKHSKKVTTPEEIAQVAGISANGDEKIGKLISDAFAAVGREGVITVQSGKTFQHELNVVKGMKIDRGYITPFFVTDQKTQKCEYENALVLVTDIKISTFQQIAPALQILVKQGKPLIIIAEDVDGEALASLIVNKLRGNLQVVAVKATGFGDNKKATLQDIAITTNATVITEDIGLKLESIKPEHLGRCNKVTVSKDETIIIGGAGSKKNIQARADEIRLQQKNTDSNYEKEKLTERLAKLTGGVAVISVGGASEIEVNETKDLIDDALNATRAAIEEGIVPGGGVALLNSSRVLENIKPESLAQKTGVDIVLRAVRMPIKSIAANAGLSGDVVCEKVLNNSQNSPSYGFDARNLEYGDMVKKGIIDPTKVVRMELINAASVASSMTSAGVMIADAPEEKPAAPMAPPPGVSQVGF</sequence>
<evidence type="ECO:0000256" key="5">
    <source>
        <dbReference type="RuleBase" id="RU000418"/>
    </source>
</evidence>
<dbReference type="InterPro" id="IPR002423">
    <property type="entry name" value="Cpn60/GroEL/TCP-1"/>
</dbReference>
<dbReference type="SUPFAM" id="SSF52029">
    <property type="entry name" value="GroEL apical domain-like"/>
    <property type="match status" value="1"/>
</dbReference>
<evidence type="ECO:0000256" key="1">
    <source>
        <dbReference type="ARBA" id="ARBA00006607"/>
    </source>
</evidence>
<dbReference type="Proteomes" id="UP001470230">
    <property type="component" value="Unassembled WGS sequence"/>
</dbReference>
<dbReference type="HAMAP" id="MF_00600">
    <property type="entry name" value="CH60"/>
    <property type="match status" value="1"/>
</dbReference>
<evidence type="ECO:0000313" key="7">
    <source>
        <dbReference type="EMBL" id="KAK8842794.1"/>
    </source>
</evidence>
<evidence type="ECO:0000256" key="2">
    <source>
        <dbReference type="ARBA" id="ARBA00022741"/>
    </source>
</evidence>